<dbReference type="Pfam" id="PF12937">
    <property type="entry name" value="F-box-like"/>
    <property type="match status" value="1"/>
</dbReference>
<keyword evidence="3" id="KW-0456">Lyase</keyword>
<dbReference type="PANTHER" id="PTHR13522">
    <property type="entry name" value="U6 SNRNA PHOSPHODIESTERASE 1"/>
    <property type="match status" value="1"/>
</dbReference>
<feature type="region of interest" description="Disordered" evidence="7">
    <location>
        <begin position="200"/>
        <end position="223"/>
    </location>
</feature>
<dbReference type="InterPro" id="IPR036047">
    <property type="entry name" value="F-box-like_dom_sf"/>
</dbReference>
<keyword evidence="4" id="KW-0539">Nucleus</keyword>
<dbReference type="InterPro" id="IPR001810">
    <property type="entry name" value="F-box_dom"/>
</dbReference>
<evidence type="ECO:0000256" key="5">
    <source>
        <dbReference type="ARBA" id="ARBA00029543"/>
    </source>
</evidence>
<dbReference type="SUPFAM" id="SSF52047">
    <property type="entry name" value="RNI-like"/>
    <property type="match status" value="1"/>
</dbReference>
<protein>
    <recommendedName>
        <fullName evidence="5">U6 snRNA phosphodiesterase 1</fullName>
    </recommendedName>
    <alternativeName>
        <fullName evidence="6">3'-5' RNA exonuclease USB1</fullName>
    </alternativeName>
</protein>
<gene>
    <name evidence="9" type="ORF">RDB_LOCUS83823</name>
</gene>
<dbReference type="Pfam" id="PF09749">
    <property type="entry name" value="HVSL"/>
    <property type="match status" value="1"/>
</dbReference>
<accession>A0A8H3BIB4</accession>
<dbReference type="Proteomes" id="UP000663888">
    <property type="component" value="Unassembled WGS sequence"/>
</dbReference>
<feature type="region of interest" description="Disordered" evidence="7">
    <location>
        <begin position="256"/>
        <end position="308"/>
    </location>
</feature>
<reference evidence="9" key="1">
    <citation type="submission" date="2021-01" db="EMBL/GenBank/DDBJ databases">
        <authorList>
            <person name="Kaushik A."/>
        </authorList>
    </citation>
    <scope>NUCLEOTIDE SEQUENCE</scope>
    <source>
        <strain evidence="9">AG4-R118</strain>
    </source>
</reference>
<name>A0A8H3BIB4_9AGAM</name>
<dbReference type="PANTHER" id="PTHR13522:SF3">
    <property type="entry name" value="U6 SNRNA PHOSPHODIESTERASE 1"/>
    <property type="match status" value="1"/>
</dbReference>
<dbReference type="AlphaFoldDB" id="A0A8H3BIB4"/>
<keyword evidence="1" id="KW-0540">Nuclease</keyword>
<dbReference type="GO" id="GO:0016829">
    <property type="term" value="F:lyase activity"/>
    <property type="evidence" value="ECO:0007669"/>
    <property type="project" value="UniProtKB-KW"/>
</dbReference>
<evidence type="ECO:0000256" key="2">
    <source>
        <dbReference type="ARBA" id="ARBA00022801"/>
    </source>
</evidence>
<feature type="region of interest" description="Disordered" evidence="7">
    <location>
        <begin position="1006"/>
        <end position="1040"/>
    </location>
</feature>
<evidence type="ECO:0000256" key="3">
    <source>
        <dbReference type="ARBA" id="ARBA00023239"/>
    </source>
</evidence>
<evidence type="ECO:0000313" key="10">
    <source>
        <dbReference type="Proteomes" id="UP000663888"/>
    </source>
</evidence>
<dbReference type="EMBL" id="CAJMWX010001050">
    <property type="protein sequence ID" value="CAE6458493.1"/>
    <property type="molecule type" value="Genomic_DNA"/>
</dbReference>
<organism evidence="9 10">
    <name type="scientific">Rhizoctonia solani</name>
    <dbReference type="NCBI Taxonomy" id="456999"/>
    <lineage>
        <taxon>Eukaryota</taxon>
        <taxon>Fungi</taxon>
        <taxon>Dikarya</taxon>
        <taxon>Basidiomycota</taxon>
        <taxon>Agaricomycotina</taxon>
        <taxon>Agaricomycetes</taxon>
        <taxon>Cantharellales</taxon>
        <taxon>Ceratobasidiaceae</taxon>
        <taxon>Rhizoctonia</taxon>
    </lineage>
</organism>
<keyword evidence="2" id="KW-0378">Hydrolase</keyword>
<feature type="domain" description="F-box" evidence="8">
    <location>
        <begin position="341"/>
        <end position="399"/>
    </location>
</feature>
<sequence>MHIFPRVAEDPLGRKQSFHKHVERGQRSRDAEHLCKPVHPRGHLPVAAWTTSILYFKVGRKELVQHHTLSTIAIGFSIIFIITMDYLREDVEGVQWTLSSPTSCASPIEFAVGSSQWSLKPIADSPRHQNLSIAAPGDAPSGTAGPQWTFQHVDSTFRNTILSHASRMSESGPTPFPISRKLSLPSSNQRPSIIIDSPVTSTSEMCTRPSVGSSTPMFPSRERVRGLDSPMLGLFDTLLPLSPALSSSQLRLVPPRAWSPVPNGRLQQPPPPAGSGTSTPRPPSALHLSARVKSGTSSEPEETPSLRQTLNSLDQRLCELLEERMLVQNRLARAASRLSPISRLPPEIIARIFECGINAGGRSVLGAGTHGLFMGAVRRVCKLWREIAESTPSLWSSIIIDMHNSLESTELRLQRSRCAPLDIQVVFTDRVTSTTSVTGTLMGAFEMLRPHMQRWRSLRVQVPGYAHARAVLRSFSGSAPRLKEFSLHVGTPKVTRNIRELPWMLEETISLTTLSLSSVDFGWNNAALYFRNLSSIQLSDYWAGSAPSSLQLLSLIDVCSATLTDLTLRNMSDCDSEEEQILLDEMCYVPQITLPRLTRATFYFSGCSRLSILLSRLVLPSLEYLEISYLDDVSIPVGMLCEQKVGDLPLKTLVINSSLIVEEQLVQLLQKVPGLTSLELVDCEDVSPFLLNELSNTQTWLCPNLRLLSIDGCTSVDSQAVRLLTGLSVWRILGLHMAYSARRSLDGARFTTTASMLRALLDYGDDSEEESTKQEENIKEQFKENSSELCSTKRKPKDDLSHRPSSPSKKARALPGLDPSLFTPAPVDDPSKHQGRKRTIPYVEGQFIAHVYVPIRLEGDFLALLRCIVEYAQSDSAAWHSLLDYVPGTTGEQTVSTSFKIRSHISLSRPVPLRAHQRDGFRKEVRKAAMERTQFLASFARFTTLTNDDQSRTFLCVEIGAGHNEFQALSQSLSAHLALLRQLSYYPQPRFHISIAWVLTHGSSSSAPAESDQGAPASPTEAGDSTHKQAPEPRMYSPTSISSLVGKLQPKFSEQLLKLGRFDVQGVEVKIGKDIHKWPLTAPS</sequence>
<evidence type="ECO:0000259" key="8">
    <source>
        <dbReference type="Pfam" id="PF12937"/>
    </source>
</evidence>
<dbReference type="InterPro" id="IPR032675">
    <property type="entry name" value="LRR_dom_sf"/>
</dbReference>
<evidence type="ECO:0000256" key="4">
    <source>
        <dbReference type="ARBA" id="ARBA00023242"/>
    </source>
</evidence>
<evidence type="ECO:0000256" key="7">
    <source>
        <dbReference type="SAM" id="MobiDB-lite"/>
    </source>
</evidence>
<evidence type="ECO:0000256" key="6">
    <source>
        <dbReference type="ARBA" id="ARBA00030030"/>
    </source>
</evidence>
<evidence type="ECO:0000256" key="1">
    <source>
        <dbReference type="ARBA" id="ARBA00022722"/>
    </source>
</evidence>
<dbReference type="GO" id="GO:0034477">
    <property type="term" value="P:U6 snRNA 3'-end processing"/>
    <property type="evidence" value="ECO:0007669"/>
    <property type="project" value="InterPro"/>
</dbReference>
<dbReference type="GO" id="GO:0000175">
    <property type="term" value="F:3'-5'-RNA exonuclease activity"/>
    <property type="evidence" value="ECO:0007669"/>
    <property type="project" value="TreeGrafter"/>
</dbReference>
<dbReference type="InterPro" id="IPR027521">
    <property type="entry name" value="Usb1"/>
</dbReference>
<feature type="compositionally biased region" description="Basic and acidic residues" evidence="7">
    <location>
        <begin position="770"/>
        <end position="786"/>
    </location>
</feature>
<comment type="caution">
    <text evidence="9">The sequence shown here is derived from an EMBL/GenBank/DDBJ whole genome shotgun (WGS) entry which is preliminary data.</text>
</comment>
<dbReference type="SUPFAM" id="SSF81383">
    <property type="entry name" value="F-box domain"/>
    <property type="match status" value="1"/>
</dbReference>
<proteinExistence type="predicted"/>
<dbReference type="GO" id="GO:0005634">
    <property type="term" value="C:nucleus"/>
    <property type="evidence" value="ECO:0007669"/>
    <property type="project" value="TreeGrafter"/>
</dbReference>
<dbReference type="Gene3D" id="1.20.1280.50">
    <property type="match status" value="1"/>
</dbReference>
<dbReference type="Gene3D" id="3.90.1140.10">
    <property type="entry name" value="Cyclic phosphodiesterase"/>
    <property type="match status" value="1"/>
</dbReference>
<feature type="region of interest" description="Disordered" evidence="7">
    <location>
        <begin position="765"/>
        <end position="836"/>
    </location>
</feature>
<dbReference type="InterPro" id="IPR006553">
    <property type="entry name" value="Leu-rich_rpt_Cys-con_subtyp"/>
</dbReference>
<dbReference type="Gene3D" id="3.80.10.10">
    <property type="entry name" value="Ribonuclease Inhibitor"/>
    <property type="match status" value="1"/>
</dbReference>
<feature type="compositionally biased region" description="Polar residues" evidence="7">
    <location>
        <begin position="200"/>
        <end position="217"/>
    </location>
</feature>
<dbReference type="SMART" id="SM00367">
    <property type="entry name" value="LRR_CC"/>
    <property type="match status" value="2"/>
</dbReference>
<evidence type="ECO:0000313" key="9">
    <source>
        <dbReference type="EMBL" id="CAE6458493.1"/>
    </source>
</evidence>